<dbReference type="GO" id="GO:0042802">
    <property type="term" value="F:identical protein binding"/>
    <property type="evidence" value="ECO:0007669"/>
    <property type="project" value="InterPro"/>
</dbReference>
<dbReference type="Gene3D" id="1.25.40.10">
    <property type="entry name" value="Tetratricopeptide repeat domain"/>
    <property type="match status" value="1"/>
</dbReference>
<organism evidence="4">
    <name type="scientific">marine sediment metagenome</name>
    <dbReference type="NCBI Taxonomy" id="412755"/>
    <lineage>
        <taxon>unclassified sequences</taxon>
        <taxon>metagenomes</taxon>
        <taxon>ecological metagenomes</taxon>
    </lineage>
</organism>
<dbReference type="EMBL" id="LAZR01018554">
    <property type="protein sequence ID" value="KKL95959.1"/>
    <property type="molecule type" value="Genomic_DNA"/>
</dbReference>
<evidence type="ECO:0000256" key="1">
    <source>
        <dbReference type="ARBA" id="ARBA00022737"/>
    </source>
</evidence>
<dbReference type="SUPFAM" id="SSF48452">
    <property type="entry name" value="TPR-like"/>
    <property type="match status" value="1"/>
</dbReference>
<dbReference type="Pfam" id="PF07721">
    <property type="entry name" value="TPR_4"/>
    <property type="match status" value="1"/>
</dbReference>
<keyword evidence="3" id="KW-0472">Membrane</keyword>
<dbReference type="InterPro" id="IPR011717">
    <property type="entry name" value="TPR-4"/>
</dbReference>
<dbReference type="Pfam" id="PF13181">
    <property type="entry name" value="TPR_8"/>
    <property type="match status" value="1"/>
</dbReference>
<dbReference type="PANTHER" id="PTHR44227">
    <property type="match status" value="1"/>
</dbReference>
<keyword evidence="1" id="KW-0677">Repeat</keyword>
<dbReference type="Pfam" id="PF13424">
    <property type="entry name" value="TPR_12"/>
    <property type="match status" value="1"/>
</dbReference>
<feature type="transmembrane region" description="Helical" evidence="3">
    <location>
        <begin position="188"/>
        <end position="215"/>
    </location>
</feature>
<dbReference type="InterPro" id="IPR019734">
    <property type="entry name" value="TPR_rpt"/>
</dbReference>
<keyword evidence="2" id="KW-0802">TPR repeat</keyword>
<dbReference type="PROSITE" id="PS50005">
    <property type="entry name" value="TPR"/>
    <property type="match status" value="3"/>
</dbReference>
<feature type="transmembrane region" description="Helical" evidence="3">
    <location>
        <begin position="97"/>
        <end position="118"/>
    </location>
</feature>
<proteinExistence type="predicted"/>
<reference evidence="4" key="1">
    <citation type="journal article" date="2015" name="Nature">
        <title>Complex archaea that bridge the gap between prokaryotes and eukaryotes.</title>
        <authorList>
            <person name="Spang A."/>
            <person name="Saw J.H."/>
            <person name="Jorgensen S.L."/>
            <person name="Zaremba-Niedzwiedzka K."/>
            <person name="Martijn J."/>
            <person name="Lind A.E."/>
            <person name="van Eijk R."/>
            <person name="Schleper C."/>
            <person name="Guy L."/>
            <person name="Ettema T.J."/>
        </authorList>
    </citation>
    <scope>NUCLEOTIDE SEQUENCE</scope>
</reference>
<feature type="transmembrane region" description="Helical" evidence="3">
    <location>
        <begin position="404"/>
        <end position="422"/>
    </location>
</feature>
<keyword evidence="3" id="KW-1133">Transmembrane helix</keyword>
<dbReference type="SMART" id="SM00028">
    <property type="entry name" value="TPR"/>
    <property type="match status" value="6"/>
</dbReference>
<dbReference type="InterPro" id="IPR052346">
    <property type="entry name" value="O-mannosyl-transferase_TMTC"/>
</dbReference>
<evidence type="ECO:0000313" key="4">
    <source>
        <dbReference type="EMBL" id="KKL95959.1"/>
    </source>
</evidence>
<protein>
    <submittedName>
        <fullName evidence="4">Uncharacterized protein</fullName>
    </submittedName>
</protein>
<evidence type="ECO:0000256" key="2">
    <source>
        <dbReference type="ARBA" id="ARBA00022803"/>
    </source>
</evidence>
<feature type="transmembrane region" description="Helical" evidence="3">
    <location>
        <begin position="369"/>
        <end position="392"/>
    </location>
</feature>
<feature type="transmembrane region" description="Helical" evidence="3">
    <location>
        <begin position="155"/>
        <end position="176"/>
    </location>
</feature>
<feature type="transmembrane region" description="Helical" evidence="3">
    <location>
        <begin position="21"/>
        <end position="38"/>
    </location>
</feature>
<dbReference type="PROSITE" id="PS50293">
    <property type="entry name" value="TPR_REGION"/>
    <property type="match status" value="1"/>
</dbReference>
<feature type="transmembrane region" description="Helical" evidence="3">
    <location>
        <begin position="312"/>
        <end position="331"/>
    </location>
</feature>
<gene>
    <name evidence="4" type="ORF">LCGC14_1849350</name>
</gene>
<dbReference type="AlphaFoldDB" id="A0A0F9GAS7"/>
<evidence type="ECO:0000256" key="3">
    <source>
        <dbReference type="SAM" id="Phobius"/>
    </source>
</evidence>
<accession>A0A0F9GAS7</accession>
<dbReference type="PANTHER" id="PTHR44227:SF3">
    <property type="entry name" value="PROTEIN O-MANNOSYL-TRANSFERASE TMTC4"/>
    <property type="match status" value="1"/>
</dbReference>
<sequence>MSTKTNPQPSTEPSGARRPDGVWLAAALIVVIGAGVYVNSFGGKFFFDDHKQIVENRRIHRLQPFGEVWRDLTGKGMRPVTLLSFAVNYQISGDKEWSYHAVNLAIHLVAGLLLFGFVRRTLLSERLAERFGSAATPLAASAALIWVVHPLQTQSVTYIVQRGESMMGMFYLLTMYCAARGLTARRGWLWSIGAVVACVLGMGAKPVMVTAPLMVAIYDGLFSPQPQLRTLRRRWPLYVGLAATWGVLAWLYRQAAQTGLTPSAGFSFKGHTWWQYARSQFGVIAHYLKLSIWPWPQNLDYGWPVATGVVEIVLPAILIAVLIGATVWGLLRRRWVGFWGAWFFLILAPTSSVMPIADLAVEHRMYLPLAGMIVVILSVGSLLGGALLRKWMRLDKPRRRTGRELGLAVVSVIVLTLGILTVRRNTYYQDMVRMWADVVRQNDGHYRGHDSLGVALSRKGKNLEAMKEHRRTVALRPGYAEGHHNLGVVLAQLGRHGEAVASYVRAIGLMPKHYEAYCGLGNSLRNMGRLDEAERVIRKSISIKPDYANAHGALGDVLERLGRYDEAEKCYLRSLAINPRYILAYISLARLAEARGDARVVRNYAHRRLQLDPDDYRVRNTLAWMLATSPNDAFRDGAEAVRLAKRACELTKFQDPIPMDTLAAAYAEAGQFDQAVEMAGRAVGVASGKVGEEAIRGYRNRLALYQRGLPYRRPRP</sequence>
<keyword evidence="3" id="KW-0812">Transmembrane</keyword>
<feature type="transmembrane region" description="Helical" evidence="3">
    <location>
        <begin position="130"/>
        <end position="149"/>
    </location>
</feature>
<dbReference type="InterPro" id="IPR011990">
    <property type="entry name" value="TPR-like_helical_dom_sf"/>
</dbReference>
<feature type="transmembrane region" description="Helical" evidence="3">
    <location>
        <begin position="338"/>
        <end position="357"/>
    </location>
</feature>
<comment type="caution">
    <text evidence="4">The sequence shown here is derived from an EMBL/GenBank/DDBJ whole genome shotgun (WGS) entry which is preliminary data.</text>
</comment>
<name>A0A0F9GAS7_9ZZZZ</name>